<evidence type="ECO:0000256" key="7">
    <source>
        <dbReference type="RuleBase" id="RU367113"/>
    </source>
</evidence>
<dbReference type="EMBL" id="ML978132">
    <property type="protein sequence ID" value="KAF2095244.1"/>
    <property type="molecule type" value="Genomic_DNA"/>
</dbReference>
<dbReference type="GO" id="GO:0046872">
    <property type="term" value="F:metal ion binding"/>
    <property type="evidence" value="ECO:0007669"/>
    <property type="project" value="UniProtKB-KW"/>
</dbReference>
<evidence type="ECO:0000256" key="2">
    <source>
        <dbReference type="ARBA" id="ARBA00006562"/>
    </source>
</evidence>
<comment type="catalytic activity">
    <reaction evidence="4">
        <text>a 5'-end triphospho-ribonucleoside in mRNA + H2O = a 5'-end phospho-ribonucleoside in mRNA + diphosphate + H(+)</text>
        <dbReference type="Rhea" id="RHEA:78683"/>
        <dbReference type="Rhea" id="RHEA-COMP:15692"/>
        <dbReference type="Rhea" id="RHEA-COMP:17164"/>
        <dbReference type="ChEBI" id="CHEBI:15377"/>
        <dbReference type="ChEBI" id="CHEBI:15378"/>
        <dbReference type="ChEBI" id="CHEBI:33019"/>
        <dbReference type="ChEBI" id="CHEBI:138282"/>
        <dbReference type="ChEBI" id="CHEBI:167618"/>
    </reaction>
    <physiologicalReaction direction="left-to-right" evidence="4">
        <dbReference type="Rhea" id="RHEA:78684"/>
    </physiologicalReaction>
</comment>
<keyword evidence="7" id="KW-0479">Metal-binding</keyword>
<feature type="domain" description="RAI1-like" evidence="8">
    <location>
        <begin position="18"/>
        <end position="361"/>
    </location>
</feature>
<evidence type="ECO:0000313" key="10">
    <source>
        <dbReference type="Proteomes" id="UP000799772"/>
    </source>
</evidence>
<keyword evidence="10" id="KW-1185">Reference proteome</keyword>
<dbReference type="GO" id="GO:0000166">
    <property type="term" value="F:nucleotide binding"/>
    <property type="evidence" value="ECO:0007669"/>
    <property type="project" value="UniProtKB-KW"/>
</dbReference>
<keyword evidence="7" id="KW-0694">RNA-binding</keyword>
<dbReference type="GO" id="GO:0005829">
    <property type="term" value="C:cytosol"/>
    <property type="evidence" value="ECO:0007669"/>
    <property type="project" value="TreeGrafter"/>
</dbReference>
<gene>
    <name evidence="9" type="ORF">NA57DRAFT_79735</name>
</gene>
<dbReference type="PANTHER" id="PTHR12395:SF9">
    <property type="entry name" value="DECAPPING AND EXORIBONUCLEASE PROTEIN"/>
    <property type="match status" value="1"/>
</dbReference>
<dbReference type="OrthoDB" id="5853397at2759"/>
<dbReference type="Proteomes" id="UP000799772">
    <property type="component" value="Unassembled WGS sequence"/>
</dbReference>
<proteinExistence type="inferred from homology"/>
<comment type="subcellular location">
    <subcellularLocation>
        <location evidence="7">Nucleus</location>
    </subcellularLocation>
</comment>
<evidence type="ECO:0000256" key="6">
    <source>
        <dbReference type="ARBA" id="ARBA00048124"/>
    </source>
</evidence>
<dbReference type="GO" id="GO:0004518">
    <property type="term" value="F:nuclease activity"/>
    <property type="evidence" value="ECO:0007669"/>
    <property type="project" value="UniProtKB-KW"/>
</dbReference>
<protein>
    <recommendedName>
        <fullName evidence="7">Decapping nuclease</fullName>
        <ecNumber evidence="7">3.6.1.-</ecNumber>
    </recommendedName>
</protein>
<comment type="function">
    <text evidence="5">Decapping enzyme for NAD-capped RNAs: specifically hydrolyzes the nicotinamide adenine dinucleotide (NAD) cap from a subset of RNAs by removing the entire NAD moiety from the 5'-end of an NAD-capped RNA. The NAD-cap is present at the 5'-end of some RNAs and snoRNAs. In contrast to the canonical 5'-end N7 methylguanosine (m7G) cap, the NAD cap promotes mRNA decay. Also acts as a non-canonical decapping enzyme that removes the entire cap structure of m7G capped or incompletely capped RNAs. Has decapping activity toward incomplete 5'-end m7G cap mRNAs such as unmethylated 5'-end-capped RNA (cap0), while it has no activity toward 2'-O-ribose methylated m7G cap (cap1). Also possesses RNA 5'-pyrophosphohydrolase activity by hydrolyzing the 5'-end triphosphate to release pyrophosphates. Stimulates exoribonuclease activity of Rat1, allowing it to degrade RNAs with stable secondary structure more effectively.</text>
</comment>
<dbReference type="InterPro" id="IPR039039">
    <property type="entry name" value="RAI1-like_fam"/>
</dbReference>
<comment type="similarity">
    <text evidence="2 7">Belongs to the DXO/Dom3Z family.</text>
</comment>
<dbReference type="GO" id="GO:0000956">
    <property type="term" value="P:nuclear-transcribed mRNA catabolic process"/>
    <property type="evidence" value="ECO:0007669"/>
    <property type="project" value="TreeGrafter"/>
</dbReference>
<evidence type="ECO:0000313" key="9">
    <source>
        <dbReference type="EMBL" id="KAF2095244.1"/>
    </source>
</evidence>
<comment type="cofactor">
    <cofactor evidence="1 7">
        <name>a divalent metal cation</name>
        <dbReference type="ChEBI" id="CHEBI:60240"/>
    </cofactor>
</comment>
<evidence type="ECO:0000256" key="3">
    <source>
        <dbReference type="ARBA" id="ARBA00044676"/>
    </source>
</evidence>
<organism evidence="9 10">
    <name type="scientific">Rhizodiscina lignyota</name>
    <dbReference type="NCBI Taxonomy" id="1504668"/>
    <lineage>
        <taxon>Eukaryota</taxon>
        <taxon>Fungi</taxon>
        <taxon>Dikarya</taxon>
        <taxon>Ascomycota</taxon>
        <taxon>Pezizomycotina</taxon>
        <taxon>Dothideomycetes</taxon>
        <taxon>Pleosporomycetidae</taxon>
        <taxon>Aulographales</taxon>
        <taxon>Rhizodiscinaceae</taxon>
        <taxon>Rhizodiscina</taxon>
    </lineage>
</organism>
<comment type="catalytic activity">
    <reaction evidence="3">
        <text>a 5'-end (N(7)-methyl 5'-triphosphoguanosine)-ribonucleoside-ribonucleotide in mRNA + H2O = a (N(7)-methyl 5'-triphosphoguanosine)-nucleoside + a 5'-end phospho-ribonucleoside in mRNA + H(+)</text>
        <dbReference type="Rhea" id="RHEA:66928"/>
        <dbReference type="Rhea" id="RHEA-COMP:15692"/>
        <dbReference type="Rhea" id="RHEA-COMP:17313"/>
        <dbReference type="ChEBI" id="CHEBI:15377"/>
        <dbReference type="ChEBI" id="CHEBI:15378"/>
        <dbReference type="ChEBI" id="CHEBI:138282"/>
        <dbReference type="ChEBI" id="CHEBI:172876"/>
        <dbReference type="ChEBI" id="CHEBI:172877"/>
    </reaction>
    <physiologicalReaction direction="left-to-right" evidence="3">
        <dbReference type="Rhea" id="RHEA:66929"/>
    </physiologicalReaction>
</comment>
<comment type="catalytic activity">
    <reaction evidence="6">
        <text>a 5'-end NAD(+)-phospho-ribonucleoside in mRNA + H2O = a 5'-end phospho-ribonucleoside in mRNA + NAD(+) + H(+)</text>
        <dbReference type="Rhea" id="RHEA:60880"/>
        <dbReference type="Rhea" id="RHEA-COMP:15692"/>
        <dbReference type="Rhea" id="RHEA-COMP:15698"/>
        <dbReference type="ChEBI" id="CHEBI:15377"/>
        <dbReference type="ChEBI" id="CHEBI:15378"/>
        <dbReference type="ChEBI" id="CHEBI:57540"/>
        <dbReference type="ChEBI" id="CHEBI:138282"/>
        <dbReference type="ChEBI" id="CHEBI:144029"/>
    </reaction>
    <physiologicalReaction direction="left-to-right" evidence="6">
        <dbReference type="Rhea" id="RHEA:60881"/>
    </physiologicalReaction>
</comment>
<comment type="caution">
    <text evidence="9">The sequence shown here is derived from an EMBL/GenBank/DDBJ whole genome shotgun (WGS) entry which is preliminary data.</text>
</comment>
<evidence type="ECO:0000256" key="4">
    <source>
        <dbReference type="ARBA" id="ARBA00044692"/>
    </source>
</evidence>
<keyword evidence="7" id="KW-0547">Nucleotide-binding</keyword>
<reference evidence="9" key="1">
    <citation type="journal article" date="2020" name="Stud. Mycol.">
        <title>101 Dothideomycetes genomes: a test case for predicting lifestyles and emergence of pathogens.</title>
        <authorList>
            <person name="Haridas S."/>
            <person name="Albert R."/>
            <person name="Binder M."/>
            <person name="Bloem J."/>
            <person name="Labutti K."/>
            <person name="Salamov A."/>
            <person name="Andreopoulos B."/>
            <person name="Baker S."/>
            <person name="Barry K."/>
            <person name="Bills G."/>
            <person name="Bluhm B."/>
            <person name="Cannon C."/>
            <person name="Castanera R."/>
            <person name="Culley D."/>
            <person name="Daum C."/>
            <person name="Ezra D."/>
            <person name="Gonzalez J."/>
            <person name="Henrissat B."/>
            <person name="Kuo A."/>
            <person name="Liang C."/>
            <person name="Lipzen A."/>
            <person name="Lutzoni F."/>
            <person name="Magnuson J."/>
            <person name="Mondo S."/>
            <person name="Nolan M."/>
            <person name="Ohm R."/>
            <person name="Pangilinan J."/>
            <person name="Park H.-J."/>
            <person name="Ramirez L."/>
            <person name="Alfaro M."/>
            <person name="Sun H."/>
            <person name="Tritt A."/>
            <person name="Yoshinaga Y."/>
            <person name="Zwiers L.-H."/>
            <person name="Turgeon B."/>
            <person name="Goodwin S."/>
            <person name="Spatafora J."/>
            <person name="Crous P."/>
            <person name="Grigoriev I."/>
        </authorList>
    </citation>
    <scope>NUCLEOTIDE SEQUENCE</scope>
    <source>
        <strain evidence="9">CBS 133067</strain>
    </source>
</reference>
<accession>A0A9P4M6W6</accession>
<dbReference type="AlphaFoldDB" id="A0A9P4M6W6"/>
<dbReference type="GO" id="GO:0110155">
    <property type="term" value="P:NAD-cap decapping"/>
    <property type="evidence" value="ECO:0007669"/>
    <property type="project" value="TreeGrafter"/>
</dbReference>
<evidence type="ECO:0000259" key="8">
    <source>
        <dbReference type="Pfam" id="PF08652"/>
    </source>
</evidence>
<sequence length="377" mass="43422">MFNIQPLNRFAGKAAAIKRPREIACFSYDENHQLHLDASSLKYYYPPRLPADLSAGYENFRNVEAAKPPDEHLIALLATIKNLEEKEGKKLEVDIVTWRGMMTKIMTAPFDRFNSCEMNATLYDGTIFIEEDRQTRVENEESQKRNLRHGVQPASFEMMSYWGYKFETLCVIPDTWDNVSREQIENRPNEQVSNYAQYCSVVRTGMGGTSLILGGEVDAIWDQKPDDPDAPINWVELKTNEEPYDQRSLEKFHRKLLKHWAQSFLLGVPKIIVGFRRRNILQHLEEIDVMSMPGKSKQFSQPGEWDGNTCINFAAAFLEFLKKTITSEGTWRISRKERDGTITVYKTSDKGHGDILSPEFVAWRQTLHAQEAAKMLA</sequence>
<dbReference type="Pfam" id="PF08652">
    <property type="entry name" value="RAI1"/>
    <property type="match status" value="1"/>
</dbReference>
<dbReference type="GO" id="GO:0003723">
    <property type="term" value="F:RNA binding"/>
    <property type="evidence" value="ECO:0007669"/>
    <property type="project" value="UniProtKB-KW"/>
</dbReference>
<dbReference type="InterPro" id="IPR013961">
    <property type="entry name" value="RAI1"/>
</dbReference>
<name>A0A9P4M6W6_9PEZI</name>
<evidence type="ECO:0000256" key="1">
    <source>
        <dbReference type="ARBA" id="ARBA00001968"/>
    </source>
</evidence>
<dbReference type="GO" id="GO:0034353">
    <property type="term" value="F:mRNA 5'-diphosphatase activity"/>
    <property type="evidence" value="ECO:0007669"/>
    <property type="project" value="TreeGrafter"/>
</dbReference>
<dbReference type="EC" id="3.6.1.-" evidence="7"/>
<keyword evidence="7" id="KW-0539">Nucleus</keyword>
<evidence type="ECO:0000256" key="5">
    <source>
        <dbReference type="ARBA" id="ARBA00046211"/>
    </source>
</evidence>
<keyword evidence="7" id="KW-0378">Hydrolase</keyword>
<dbReference type="PANTHER" id="PTHR12395">
    <property type="entry name" value="DOM-3 RELATED"/>
    <property type="match status" value="1"/>
</dbReference>
<keyword evidence="7" id="KW-0540">Nuclease</keyword>
<dbReference type="GO" id="GO:0005634">
    <property type="term" value="C:nucleus"/>
    <property type="evidence" value="ECO:0007669"/>
    <property type="project" value="UniProtKB-SubCell"/>
</dbReference>